<dbReference type="CDD" id="cd14830">
    <property type="entry name" value="Delta_COP_N"/>
    <property type="match status" value="1"/>
</dbReference>
<feature type="repeat" description="WD" evidence="11">
    <location>
        <begin position="621"/>
        <end position="662"/>
    </location>
</feature>
<keyword evidence="9 12" id="KW-0472">Membrane</keyword>
<dbReference type="GO" id="GO:0015031">
    <property type="term" value="P:protein transport"/>
    <property type="evidence" value="ECO:0007669"/>
    <property type="project" value="UniProtKB-KW"/>
</dbReference>
<evidence type="ECO:0000256" key="6">
    <source>
        <dbReference type="ARBA" id="ARBA00022892"/>
    </source>
</evidence>
<evidence type="ECO:0000256" key="9">
    <source>
        <dbReference type="ARBA" id="ARBA00023136"/>
    </source>
</evidence>
<dbReference type="Pfam" id="PF00928">
    <property type="entry name" value="Adap_comp_sub"/>
    <property type="match status" value="1"/>
</dbReference>
<dbReference type="InterPro" id="IPR011012">
    <property type="entry name" value="Longin-like_dom_sf"/>
</dbReference>
<comment type="similarity">
    <text evidence="2 12">Belongs to the adaptor complexes medium subunit family. Delta-COP subfamily.</text>
</comment>
<evidence type="ECO:0000256" key="7">
    <source>
        <dbReference type="ARBA" id="ARBA00022927"/>
    </source>
</evidence>
<dbReference type="Pfam" id="PF12896">
    <property type="entry name" value="ANAPC4"/>
    <property type="match status" value="1"/>
</dbReference>
<dbReference type="OrthoDB" id="2110451at2759"/>
<keyword evidence="11" id="KW-0853">WD repeat</keyword>
<evidence type="ECO:0000256" key="1">
    <source>
        <dbReference type="ARBA" id="ARBA00004255"/>
    </source>
</evidence>
<dbReference type="InterPro" id="IPR024790">
    <property type="entry name" value="APC4_long_dom"/>
</dbReference>
<keyword evidence="16" id="KW-1185">Reference proteome</keyword>
<proteinExistence type="inferred from homology"/>
<evidence type="ECO:0000313" key="16">
    <source>
        <dbReference type="Proteomes" id="UP000319160"/>
    </source>
</evidence>
<comment type="subcellular location">
    <subcellularLocation>
        <location evidence="12">Cytoplasm</location>
    </subcellularLocation>
    <subcellularLocation>
        <location evidence="1 12">Golgi apparatus membrane</location>
        <topology evidence="1 12">Peripheral membrane protein</topology>
        <orientation evidence="1 12">Cytoplasmic side</orientation>
    </subcellularLocation>
    <subcellularLocation>
        <location evidence="12">Cytoplasmic vesicle</location>
        <location evidence="12">COPI-coated vesicle membrane</location>
        <topology evidence="12">Peripheral membrane protein</topology>
        <orientation evidence="12">Cytoplasmic side</orientation>
    </subcellularLocation>
</comment>
<evidence type="ECO:0000259" key="14">
    <source>
        <dbReference type="PROSITE" id="PS51072"/>
    </source>
</evidence>
<dbReference type="Pfam" id="PF12894">
    <property type="entry name" value="ANAPC4_WD40"/>
    <property type="match status" value="1"/>
</dbReference>
<keyword evidence="6 12" id="KW-0931">ER-Golgi transport</keyword>
<evidence type="ECO:0000313" key="15">
    <source>
        <dbReference type="EMBL" id="TRX94862.1"/>
    </source>
</evidence>
<dbReference type="InterPro" id="IPR027059">
    <property type="entry name" value="Coatomer_dsu"/>
</dbReference>
<dbReference type="CDD" id="cd09254">
    <property type="entry name" value="AP_delta-COPI_MHD"/>
    <property type="match status" value="1"/>
</dbReference>
<feature type="compositionally biased region" description="Low complexity" evidence="13">
    <location>
        <begin position="246"/>
        <end position="259"/>
    </location>
</feature>
<dbReference type="EMBL" id="VFLP01000019">
    <property type="protein sequence ID" value="TRX94862.1"/>
    <property type="molecule type" value="Genomic_DNA"/>
</dbReference>
<feature type="region of interest" description="Disordered" evidence="13">
    <location>
        <begin position="242"/>
        <end position="266"/>
    </location>
</feature>
<dbReference type="FunFam" id="3.30.450.60:FF:000003">
    <property type="entry name" value="Coatomer subunit delta"/>
    <property type="match status" value="1"/>
</dbReference>
<evidence type="ECO:0000256" key="3">
    <source>
        <dbReference type="ARBA" id="ARBA00011775"/>
    </source>
</evidence>
<sequence>MVVLAASICTRGGKPVLSRQFREMPRSRIEALLASFPRLADSGTQHTTVEQDNVRFVYQPLDELYMVLITNLQSNILQDIDSLHLFAQVVSSTCRTLDEREIVKNAYELLSAFDELVTLGYRENLTLSQIKTFLEMESHEERIQEIIARNKELEATEERKRKAKQLEMQRKESARSGRPGAPRTPVYPTYTPPSRPTTTDTYDSYEAEKNKPAATKVKGMQLGKKSKTTDMFERVRGDMGAEVDDTPLVPTAPAPVAEPAESRMSSTLDRDAIHLTINESIGARISREGSLNSLTVSGDLSLRISDPSLTKVKLQLTADVSHGAQFRTHPNVDRSLFTSSKVIQMSNVARGFPVNNSVGVLRWRTAPKTDDTSALPINFTVWVNKGSGGNHTITVEYELTGGDILKDVSVVIPYATSEPSVSSFDAVYEVSGDSLEWTIGTIEPDNGSGSFEFDAQADDENEFFPMQVRFSKSSPFINVDVSSVTLAEEDEEVTFSKEIKSVADNYLVEVAGSLEMMKQGREDFDHGVIEGQNEGRLDVLYEELHDERSLACKPTGSPRLAGGTMTEPIELDLIDESRLEPKLHDGIVTYNPTIELFAGAAGPTTLQIWRANNQVVAKHSQRGERASVQAVRWRPDGQFLAVGWSDGIVRLMGLETNKAVHQMAICEGGKSNITSIGWAQNLAGKRPASTAQSSSRTWEQLASQGLELSKKKPAADLPRELTFLEIETALPKLSPLPASGGSGDDTFVFTTRASLEFLFRPFSQEDSEKVDVMIVGTDDGQIHVSIYDSFVIGSFKYSLPSSPGKPVGLQLCGSASHLGLSTHVLVFKPSTGDKTKTLYLVPIDLTFIHSSPENLSLLASKTTTLQKLLRYVKQVQIHMLHEWQSTRELPNRFLNSINEILREAGTYGEMKIGQALYHSVVTGHTFPEVKEWLVDQLAERGHKRWDKAVVTGLQALRSLVHENFLPVLERISIILSRLLGIARFHESKSEIGFTSTQIMKVMDVVSCLMLVGNKILLLVMEELELFHTFSIWLRHEIDRLASSSSTEELTDKEASMEHGKILAYIQHYMPASPLRHYLSSVSTEDTERDRKLADGGSPILELLERQIRKQEAGMADAGTYPQVEFLCKYLDSQASSVLEGIAEAERRSVRFGQPTKVVLDDNLLRFDIRLSATHAGDAWKGVAHTALITEGDESQVYIFRNSTTITNGISSAVTAELSRLTLGDGKIIDLKFLYDDSLLVLWTAKDSPLRLIRIPHKSENLGYQPYTTGSQVAPHELTNEQVTSVFLNMILPCQSNFVPVQMEIKEASTERGKLPPRICFLGSDMQTYKVFALPEDPFGEAMKSRRET</sequence>
<feature type="region of interest" description="Disordered" evidence="13">
    <location>
        <begin position="155"/>
        <end position="207"/>
    </location>
</feature>
<protein>
    <recommendedName>
        <fullName evidence="12">Coatomer subunit delta</fullName>
    </recommendedName>
</protein>
<evidence type="ECO:0000256" key="2">
    <source>
        <dbReference type="ARBA" id="ARBA00010516"/>
    </source>
</evidence>
<dbReference type="GO" id="GO:0051645">
    <property type="term" value="P:Golgi localization"/>
    <property type="evidence" value="ECO:0007669"/>
    <property type="project" value="TreeGrafter"/>
</dbReference>
<feature type="domain" description="MHD" evidence="14">
    <location>
        <begin position="270"/>
        <end position="509"/>
    </location>
</feature>
<gene>
    <name evidence="15" type="ORF">FHL15_004323</name>
</gene>
<name>A0A553I3T3_9PEZI</name>
<dbReference type="GO" id="GO:0006890">
    <property type="term" value="P:retrograde vesicle-mediated transport, Golgi to endoplasmic reticulum"/>
    <property type="evidence" value="ECO:0007669"/>
    <property type="project" value="UniProtKB-UniRule"/>
</dbReference>
<dbReference type="PROSITE" id="PS51072">
    <property type="entry name" value="MHD"/>
    <property type="match status" value="1"/>
</dbReference>
<dbReference type="InterPro" id="IPR036322">
    <property type="entry name" value="WD40_repeat_dom_sf"/>
</dbReference>
<reference evidence="16" key="1">
    <citation type="submission" date="2019-06" db="EMBL/GenBank/DDBJ databases">
        <title>Draft genome sequence of the griseofulvin-producing fungus Xylaria cubensis strain G536.</title>
        <authorList>
            <person name="Mead M.E."/>
            <person name="Raja H.A."/>
            <person name="Steenwyk J.L."/>
            <person name="Knowles S.L."/>
            <person name="Oberlies N.H."/>
            <person name="Rokas A."/>
        </authorList>
    </citation>
    <scope>NUCLEOTIDE SEQUENCE [LARGE SCALE GENOMIC DNA]</scope>
    <source>
        <strain evidence="16">G536</strain>
    </source>
</reference>
<evidence type="ECO:0000256" key="11">
    <source>
        <dbReference type="PROSITE-ProRule" id="PRU00221"/>
    </source>
</evidence>
<dbReference type="GO" id="GO:0000139">
    <property type="term" value="C:Golgi membrane"/>
    <property type="evidence" value="ECO:0007669"/>
    <property type="project" value="UniProtKB-SubCell"/>
</dbReference>
<keyword evidence="7 12" id="KW-0653">Protein transport</keyword>
<dbReference type="Pfam" id="PF01217">
    <property type="entry name" value="Clat_adaptor_s"/>
    <property type="match status" value="1"/>
</dbReference>
<dbReference type="Proteomes" id="UP000319160">
    <property type="component" value="Unassembled WGS sequence"/>
</dbReference>
<dbReference type="InterPro" id="IPR015943">
    <property type="entry name" value="WD40/YVTN_repeat-like_dom_sf"/>
</dbReference>
<feature type="compositionally biased region" description="Basic and acidic residues" evidence="13">
    <location>
        <begin position="155"/>
        <end position="175"/>
    </location>
</feature>
<dbReference type="InterPro" id="IPR036168">
    <property type="entry name" value="AP2_Mu_C_sf"/>
</dbReference>
<evidence type="ECO:0000256" key="10">
    <source>
        <dbReference type="ARBA" id="ARBA00023329"/>
    </source>
</evidence>
<evidence type="ECO:0000256" key="4">
    <source>
        <dbReference type="ARBA" id="ARBA00022448"/>
    </source>
</evidence>
<dbReference type="Gene3D" id="2.60.40.1170">
    <property type="entry name" value="Mu homology domain, subdomain B"/>
    <property type="match status" value="2"/>
</dbReference>
<dbReference type="Gene3D" id="3.30.450.60">
    <property type="match status" value="1"/>
</dbReference>
<dbReference type="InterPro" id="IPR001680">
    <property type="entry name" value="WD40_rpt"/>
</dbReference>
<dbReference type="InterPro" id="IPR022775">
    <property type="entry name" value="AP_mu_sigma_su"/>
</dbReference>
<evidence type="ECO:0000256" key="8">
    <source>
        <dbReference type="ARBA" id="ARBA00023034"/>
    </source>
</evidence>
<comment type="subunit">
    <text evidence="3 12">Oligomeric complex that consists of at least the alpha, beta, beta', gamma, delta, epsilon and zeta subunits.</text>
</comment>
<dbReference type="InterPro" id="IPR024977">
    <property type="entry name" value="Apc4-like_WD40_dom"/>
</dbReference>
<comment type="caution">
    <text evidence="15">The sequence shown here is derived from an EMBL/GenBank/DDBJ whole genome shotgun (WGS) entry which is preliminary data.</text>
</comment>
<dbReference type="SUPFAM" id="SSF64356">
    <property type="entry name" value="SNARE-like"/>
    <property type="match status" value="1"/>
</dbReference>
<dbReference type="PANTHER" id="PTHR10121:SF0">
    <property type="entry name" value="COATOMER SUBUNIT DELTA"/>
    <property type="match status" value="1"/>
</dbReference>
<evidence type="ECO:0000256" key="12">
    <source>
        <dbReference type="RuleBase" id="RU366052"/>
    </source>
</evidence>
<dbReference type="InterPro" id="IPR028565">
    <property type="entry name" value="MHD"/>
</dbReference>
<keyword evidence="8 12" id="KW-0333">Golgi apparatus</keyword>
<keyword evidence="5 12" id="KW-0963">Cytoplasm</keyword>
<dbReference type="PANTHER" id="PTHR10121">
    <property type="entry name" value="COATOMER SUBUNIT DELTA"/>
    <property type="match status" value="1"/>
</dbReference>
<accession>A0A553I3T3</accession>
<dbReference type="SUPFAM" id="SSF49447">
    <property type="entry name" value="Second domain of Mu2 adaptin subunit (ap50) of ap2 adaptor"/>
    <property type="match status" value="1"/>
</dbReference>
<dbReference type="GO" id="GO:0006888">
    <property type="term" value="P:endoplasmic reticulum to Golgi vesicle-mediated transport"/>
    <property type="evidence" value="ECO:0007669"/>
    <property type="project" value="TreeGrafter"/>
</dbReference>
<keyword evidence="10" id="KW-0968">Cytoplasmic vesicle</keyword>
<dbReference type="PROSITE" id="PS50082">
    <property type="entry name" value="WD_REPEATS_2"/>
    <property type="match status" value="1"/>
</dbReference>
<dbReference type="GO" id="GO:0030126">
    <property type="term" value="C:COPI vesicle coat"/>
    <property type="evidence" value="ECO:0007669"/>
    <property type="project" value="UniProtKB-UniRule"/>
</dbReference>
<dbReference type="SUPFAM" id="SSF50978">
    <property type="entry name" value="WD40 repeat-like"/>
    <property type="match status" value="1"/>
</dbReference>
<evidence type="ECO:0000256" key="5">
    <source>
        <dbReference type="ARBA" id="ARBA00022490"/>
    </source>
</evidence>
<keyword evidence="4 12" id="KW-0813">Transport</keyword>
<dbReference type="Gene3D" id="2.130.10.10">
    <property type="entry name" value="YVTN repeat-like/Quinoprotein amine dehydrogenase"/>
    <property type="match status" value="1"/>
</dbReference>
<comment type="function">
    <text evidence="12">The coatomer is a cytosolic protein complex that binds to dilysine motifs and reversibly associates with Golgi non-clathrin-coated vesicles, which further mediate biosynthetic protein transport from the ER, via the Golgi up to the trans Golgi network.</text>
</comment>
<organism evidence="15 16">
    <name type="scientific">Xylaria flabelliformis</name>
    <dbReference type="NCBI Taxonomy" id="2512241"/>
    <lineage>
        <taxon>Eukaryota</taxon>
        <taxon>Fungi</taxon>
        <taxon>Dikarya</taxon>
        <taxon>Ascomycota</taxon>
        <taxon>Pezizomycotina</taxon>
        <taxon>Sordariomycetes</taxon>
        <taxon>Xylariomycetidae</taxon>
        <taxon>Xylariales</taxon>
        <taxon>Xylariaceae</taxon>
        <taxon>Xylaria</taxon>
    </lineage>
</organism>
<evidence type="ECO:0000256" key="13">
    <source>
        <dbReference type="SAM" id="MobiDB-lite"/>
    </source>
</evidence>
<dbReference type="STRING" id="2512241.A0A553I3T3"/>